<accession>A0A4C1ZJV7</accession>
<dbReference type="InterPro" id="IPR011604">
    <property type="entry name" value="PDDEXK-like_dom_sf"/>
</dbReference>
<dbReference type="AlphaFoldDB" id="A0A4C1ZJV7"/>
<evidence type="ECO:0000313" key="1">
    <source>
        <dbReference type="EMBL" id="GBP86907.1"/>
    </source>
</evidence>
<evidence type="ECO:0000313" key="2">
    <source>
        <dbReference type="Proteomes" id="UP000299102"/>
    </source>
</evidence>
<comment type="caution">
    <text evidence="1">The sequence shown here is derived from an EMBL/GenBank/DDBJ whole genome shotgun (WGS) entry which is preliminary data.</text>
</comment>
<sequence>MGGKLPDTPAMKRGRKLEDAVRKIIEVKLGVKIENCGLLTNDVKEEFERASDGVNNDTSLSECSSLLKHNFLDILPGPLVRERVLKHWTLIFIVRPLVVWHTIQEKKYPISSVRQVQEYESIIWRHFTPSMAALTVPSTDKSSIYHPTDRRSTFPPILFCAHVT</sequence>
<name>A0A4C1ZJV7_EUMVA</name>
<proteinExistence type="predicted"/>
<dbReference type="OrthoDB" id="261614at2759"/>
<reference evidence="1 2" key="1">
    <citation type="journal article" date="2019" name="Commun. Biol.">
        <title>The bagworm genome reveals a unique fibroin gene that provides high tensile strength.</title>
        <authorList>
            <person name="Kono N."/>
            <person name="Nakamura H."/>
            <person name="Ohtoshi R."/>
            <person name="Tomita M."/>
            <person name="Numata K."/>
            <person name="Arakawa K."/>
        </authorList>
    </citation>
    <scope>NUCLEOTIDE SEQUENCE [LARGE SCALE GENOMIC DNA]</scope>
</reference>
<dbReference type="Gene3D" id="3.90.320.10">
    <property type="match status" value="1"/>
</dbReference>
<dbReference type="EMBL" id="BGZK01001824">
    <property type="protein sequence ID" value="GBP86907.1"/>
    <property type="molecule type" value="Genomic_DNA"/>
</dbReference>
<dbReference type="Proteomes" id="UP000299102">
    <property type="component" value="Unassembled WGS sequence"/>
</dbReference>
<gene>
    <name evidence="1" type="ORF">EVAR_103723_1</name>
</gene>
<organism evidence="1 2">
    <name type="scientific">Eumeta variegata</name>
    <name type="common">Bagworm moth</name>
    <name type="synonym">Eumeta japonica</name>
    <dbReference type="NCBI Taxonomy" id="151549"/>
    <lineage>
        <taxon>Eukaryota</taxon>
        <taxon>Metazoa</taxon>
        <taxon>Ecdysozoa</taxon>
        <taxon>Arthropoda</taxon>
        <taxon>Hexapoda</taxon>
        <taxon>Insecta</taxon>
        <taxon>Pterygota</taxon>
        <taxon>Neoptera</taxon>
        <taxon>Endopterygota</taxon>
        <taxon>Lepidoptera</taxon>
        <taxon>Glossata</taxon>
        <taxon>Ditrysia</taxon>
        <taxon>Tineoidea</taxon>
        <taxon>Psychidae</taxon>
        <taxon>Oiketicinae</taxon>
        <taxon>Eumeta</taxon>
    </lineage>
</organism>
<keyword evidence="2" id="KW-1185">Reference proteome</keyword>
<protein>
    <submittedName>
        <fullName evidence="1">Uncharacterized protein</fullName>
    </submittedName>
</protein>